<organism evidence="2 3">
    <name type="scientific">Syphacia muris</name>
    <dbReference type="NCBI Taxonomy" id="451379"/>
    <lineage>
        <taxon>Eukaryota</taxon>
        <taxon>Metazoa</taxon>
        <taxon>Ecdysozoa</taxon>
        <taxon>Nematoda</taxon>
        <taxon>Chromadorea</taxon>
        <taxon>Rhabditida</taxon>
        <taxon>Spirurina</taxon>
        <taxon>Oxyuridomorpha</taxon>
        <taxon>Oxyuroidea</taxon>
        <taxon>Oxyuridae</taxon>
        <taxon>Syphacia</taxon>
    </lineage>
</organism>
<protein>
    <submittedName>
        <fullName evidence="3">G protein-coupled receptor</fullName>
    </submittedName>
</protein>
<name>A0A0N5ANT5_9BILA</name>
<dbReference type="Proteomes" id="UP000046393">
    <property type="component" value="Unplaced"/>
</dbReference>
<dbReference type="WBParaSite" id="SMUV_0000628401-mRNA-1">
    <property type="protein sequence ID" value="SMUV_0000628401-mRNA-1"/>
    <property type="gene ID" value="SMUV_0000628401"/>
</dbReference>
<feature type="transmembrane region" description="Helical" evidence="1">
    <location>
        <begin position="103"/>
        <end position="124"/>
    </location>
</feature>
<keyword evidence="2" id="KW-1185">Reference proteome</keyword>
<reference evidence="3" key="1">
    <citation type="submission" date="2017-02" db="UniProtKB">
        <authorList>
            <consortium name="WormBaseParasite"/>
        </authorList>
    </citation>
    <scope>IDENTIFICATION</scope>
</reference>
<proteinExistence type="predicted"/>
<evidence type="ECO:0000313" key="3">
    <source>
        <dbReference type="WBParaSite" id="SMUV_0000628401-mRNA-1"/>
    </source>
</evidence>
<keyword evidence="1" id="KW-1133">Transmembrane helix</keyword>
<accession>A0A0N5ANT5</accession>
<evidence type="ECO:0000256" key="1">
    <source>
        <dbReference type="SAM" id="Phobius"/>
    </source>
</evidence>
<evidence type="ECO:0000313" key="2">
    <source>
        <dbReference type="Proteomes" id="UP000046393"/>
    </source>
</evidence>
<feature type="transmembrane region" description="Helical" evidence="1">
    <location>
        <begin position="43"/>
        <end position="61"/>
    </location>
</feature>
<sequence length="194" mass="22464">MAVWQQVVKMVDSFAFLSLSIDRLTLFSNPRFYHNYITKLQRVIEICGFAMAITIVMWSVYETSIAPAYMVSCFCEIRRNMQVKKQAGLYNGLQEYFEADVSYTRTVILSALITYSFVLTLIIFSEVEFMASTVNHIGTQYYALFTTQINGMNIVGLSVWRQVDLRKSFTNLISCRRLKRHIASVPHCRNCIRC</sequence>
<keyword evidence="1" id="KW-0812">Transmembrane</keyword>
<dbReference type="AlphaFoldDB" id="A0A0N5ANT5"/>
<keyword evidence="1" id="KW-0472">Membrane</keyword>